<dbReference type="SUPFAM" id="SSF103473">
    <property type="entry name" value="MFS general substrate transporter"/>
    <property type="match status" value="1"/>
</dbReference>
<dbReference type="RefSeq" id="XP_073557629.1">
    <property type="nucleotide sequence ID" value="XM_073703968.1"/>
</dbReference>
<evidence type="ECO:0000256" key="8">
    <source>
        <dbReference type="SAM" id="Phobius"/>
    </source>
</evidence>
<dbReference type="Gene3D" id="1.20.1250.20">
    <property type="entry name" value="MFS general substrate transporter like domains"/>
    <property type="match status" value="1"/>
</dbReference>
<evidence type="ECO:0000256" key="3">
    <source>
        <dbReference type="ARBA" id="ARBA00022448"/>
    </source>
</evidence>
<dbReference type="PROSITE" id="PS50850">
    <property type="entry name" value="MFS"/>
    <property type="match status" value="1"/>
</dbReference>
<dbReference type="InterPro" id="IPR020846">
    <property type="entry name" value="MFS_dom"/>
</dbReference>
<reference evidence="10 11" key="1">
    <citation type="submission" date="2018-01" db="EMBL/GenBank/DDBJ databases">
        <title>Genome characterization of the sugarcane-associated fungus Trichoderma ghanense CCMA-1212 and their application in lignocelulose bioconversion.</title>
        <authorList>
            <person name="Steindorff A.S."/>
            <person name="Mendes T.D."/>
            <person name="Vilela E.S.D."/>
            <person name="Rodrigues D.S."/>
            <person name="Formighieri E.F."/>
            <person name="Melo I.S."/>
            <person name="Favaro L.C.L."/>
        </authorList>
    </citation>
    <scope>NUCLEOTIDE SEQUENCE [LARGE SCALE GENOMIC DNA]</scope>
    <source>
        <strain evidence="10 11">CCMA-1212</strain>
    </source>
</reference>
<feature type="transmembrane region" description="Helical" evidence="8">
    <location>
        <begin position="375"/>
        <end position="394"/>
    </location>
</feature>
<comment type="similarity">
    <text evidence="2 7">Belongs to the major facilitator superfamily. Sugar transporter (TC 2.A.1.1) family.</text>
</comment>
<evidence type="ECO:0000256" key="4">
    <source>
        <dbReference type="ARBA" id="ARBA00022692"/>
    </source>
</evidence>
<dbReference type="PANTHER" id="PTHR48022">
    <property type="entry name" value="PLASTIDIC GLUCOSE TRANSPORTER 4"/>
    <property type="match status" value="1"/>
</dbReference>
<evidence type="ECO:0000259" key="9">
    <source>
        <dbReference type="PROSITE" id="PS50850"/>
    </source>
</evidence>
<dbReference type="EMBL" id="PPTA01000009">
    <property type="protein sequence ID" value="TFB01428.1"/>
    <property type="molecule type" value="Genomic_DNA"/>
</dbReference>
<dbReference type="InterPro" id="IPR005828">
    <property type="entry name" value="MFS_sugar_transport-like"/>
</dbReference>
<dbReference type="InterPro" id="IPR003663">
    <property type="entry name" value="Sugar/inositol_transpt"/>
</dbReference>
<feature type="transmembrane region" description="Helical" evidence="8">
    <location>
        <begin position="155"/>
        <end position="176"/>
    </location>
</feature>
<evidence type="ECO:0000256" key="2">
    <source>
        <dbReference type="ARBA" id="ARBA00010992"/>
    </source>
</evidence>
<dbReference type="InterPro" id="IPR050360">
    <property type="entry name" value="MFS_Sugar_Transporters"/>
</dbReference>
<evidence type="ECO:0000256" key="6">
    <source>
        <dbReference type="ARBA" id="ARBA00023136"/>
    </source>
</evidence>
<gene>
    <name evidence="10" type="ORF">CCMA1212_006767</name>
</gene>
<dbReference type="InterPro" id="IPR036259">
    <property type="entry name" value="MFS_trans_sf"/>
</dbReference>
<comment type="subcellular location">
    <subcellularLocation>
        <location evidence="1">Membrane</location>
        <topology evidence="1">Multi-pass membrane protein</topology>
    </subcellularLocation>
</comment>
<keyword evidence="6 8" id="KW-0472">Membrane</keyword>
<dbReference type="PANTHER" id="PTHR48022:SF2">
    <property type="entry name" value="PLASTIDIC GLUCOSE TRANSPORTER 4"/>
    <property type="match status" value="1"/>
</dbReference>
<dbReference type="GeneID" id="300578418"/>
<feature type="transmembrane region" description="Helical" evidence="8">
    <location>
        <begin position="51"/>
        <end position="80"/>
    </location>
</feature>
<dbReference type="Proteomes" id="UP001642720">
    <property type="component" value="Unassembled WGS sequence"/>
</dbReference>
<protein>
    <submittedName>
        <fullName evidence="10">Maltose permease MAL61</fullName>
    </submittedName>
</protein>
<accession>A0ABY2GZL4</accession>
<feature type="transmembrane region" description="Helical" evidence="8">
    <location>
        <begin position="131"/>
        <end position="149"/>
    </location>
</feature>
<keyword evidence="5 8" id="KW-1133">Transmembrane helix</keyword>
<keyword evidence="3 7" id="KW-0813">Transport</keyword>
<dbReference type="Pfam" id="PF00083">
    <property type="entry name" value="Sugar_tr"/>
    <property type="match status" value="1"/>
</dbReference>
<evidence type="ECO:0000256" key="5">
    <source>
        <dbReference type="ARBA" id="ARBA00022989"/>
    </source>
</evidence>
<feature type="transmembrane region" description="Helical" evidence="8">
    <location>
        <begin position="100"/>
        <end position="122"/>
    </location>
</feature>
<evidence type="ECO:0000313" key="11">
    <source>
        <dbReference type="Proteomes" id="UP001642720"/>
    </source>
</evidence>
<evidence type="ECO:0000313" key="10">
    <source>
        <dbReference type="EMBL" id="TFB01428.1"/>
    </source>
</evidence>
<organism evidence="10 11">
    <name type="scientific">Trichoderma ghanense</name>
    <dbReference type="NCBI Taxonomy" id="65468"/>
    <lineage>
        <taxon>Eukaryota</taxon>
        <taxon>Fungi</taxon>
        <taxon>Dikarya</taxon>
        <taxon>Ascomycota</taxon>
        <taxon>Pezizomycotina</taxon>
        <taxon>Sordariomycetes</taxon>
        <taxon>Hypocreomycetidae</taxon>
        <taxon>Hypocreales</taxon>
        <taxon>Hypocreaceae</taxon>
        <taxon>Trichoderma</taxon>
    </lineage>
</organism>
<dbReference type="NCBIfam" id="TIGR00879">
    <property type="entry name" value="SP"/>
    <property type="match status" value="1"/>
</dbReference>
<comment type="caution">
    <text evidence="10">The sequence shown here is derived from an EMBL/GenBank/DDBJ whole genome shotgun (WGS) entry which is preliminary data.</text>
</comment>
<feature type="transmembrane region" description="Helical" evidence="8">
    <location>
        <begin position="348"/>
        <end position="369"/>
    </location>
</feature>
<feature type="transmembrane region" description="Helical" evidence="8">
    <location>
        <begin position="406"/>
        <end position="427"/>
    </location>
</feature>
<feature type="transmembrane region" description="Helical" evidence="8">
    <location>
        <begin position="474"/>
        <end position="490"/>
    </location>
</feature>
<evidence type="ECO:0000256" key="7">
    <source>
        <dbReference type="RuleBase" id="RU003346"/>
    </source>
</evidence>
<keyword evidence="11" id="KW-1185">Reference proteome</keyword>
<feature type="transmembrane region" description="Helical" evidence="8">
    <location>
        <begin position="228"/>
        <end position="249"/>
    </location>
</feature>
<feature type="transmembrane region" description="Helical" evidence="8">
    <location>
        <begin position="188"/>
        <end position="208"/>
    </location>
</feature>
<name>A0ABY2GZL4_9HYPO</name>
<keyword evidence="4 8" id="KW-0812">Transmembrane</keyword>
<evidence type="ECO:0000256" key="1">
    <source>
        <dbReference type="ARBA" id="ARBA00004141"/>
    </source>
</evidence>
<sequence length="554" mass="60718">MPFRPVGSLAMEATMPPTAEAAAITAAVASANRDEHATTVREALRRYPSAIFWAIAMSFTIVMVGYDTILMGSLMAYPSFVDKYGTYHPDLGAKVISGPWQVGLSVAGSCGGVLGMVINGFVTERFGHRRVTMVALTIMAGLIFIPFFAPDVRVLLAGQCLLGAVWGVFSIMGAVYSSEICPLALRGYMTSFINICWVIGQLIVAGILQGLVSNNTKWAYKIPFAVEWVWPVPLFILAWLAPDSPWWLIRQGRIEDAAHSLKRLSRGLADEQIQHKILMMHDTNRLEQKLKTDVSYWDCLTGANLRRTEIACLTLASQSLIGQPLAYNATYFFVQAGLSASDAYKMNFGNMGIAFVATCVSWVLMTHFGRRTVLLSGYSFLTLDLLLIGILSFAANHSAAKWGQSALALVWLAVYSATVGPQTWAVASEVSATRVRAKTLSIAGVVYNVVNIVDNTIEPYLINPTEANLKGKTAFVWFGISFLVTVWAIFRVPETRGRTYGEMDVLFEKKVPAWRFGTAEVEDDVTIVGDDEAQGKVGEEKREMEVQQAVATIA</sequence>
<feature type="domain" description="Major facilitator superfamily (MFS) profile" evidence="9">
    <location>
        <begin position="53"/>
        <end position="496"/>
    </location>
</feature>
<proteinExistence type="inferred from homology"/>